<dbReference type="KEGG" id="sact:DMT42_00065"/>
<evidence type="ECO:0000313" key="1">
    <source>
        <dbReference type="EMBL" id="AWT40915.1"/>
    </source>
</evidence>
<dbReference type="AlphaFoldDB" id="A0A2U9NVQ9"/>
<evidence type="ECO:0000313" key="2">
    <source>
        <dbReference type="Proteomes" id="UP000247634"/>
    </source>
</evidence>
<accession>A0A2U9NVQ9</accession>
<dbReference type="RefSeq" id="WP_110625851.1">
    <property type="nucleotide sequence ID" value="NZ_CP029788.1"/>
</dbReference>
<reference evidence="1 2" key="1">
    <citation type="submission" date="2018-06" db="EMBL/GenBank/DDBJ databases">
        <title>The complete genome sequence of a nosiheptide producer Streptomyces actuosus ATCC 25421: deducing the ability of producing a new class III lantibiotics.</title>
        <authorList>
            <person name="Liu W."/>
            <person name="Sun F."/>
            <person name="Hu Y."/>
        </authorList>
    </citation>
    <scope>NUCLEOTIDE SEQUENCE [LARGE SCALE GENOMIC DNA]</scope>
    <source>
        <strain evidence="1 2">ATCC 25421</strain>
    </source>
</reference>
<protein>
    <submittedName>
        <fullName evidence="1">Uncharacterized protein</fullName>
    </submittedName>
</protein>
<dbReference type="Proteomes" id="UP000247634">
    <property type="component" value="Chromosome"/>
</dbReference>
<name>A0A2U9NVQ9_STRAS</name>
<dbReference type="EMBL" id="CP029788">
    <property type="protein sequence ID" value="AWT40915.1"/>
    <property type="molecule type" value="Genomic_DNA"/>
</dbReference>
<proteinExistence type="predicted"/>
<organism evidence="1 2">
    <name type="scientific">Streptomyces actuosus</name>
    <dbReference type="NCBI Taxonomy" id="1885"/>
    <lineage>
        <taxon>Bacteria</taxon>
        <taxon>Bacillati</taxon>
        <taxon>Actinomycetota</taxon>
        <taxon>Actinomycetes</taxon>
        <taxon>Kitasatosporales</taxon>
        <taxon>Streptomycetaceae</taxon>
        <taxon>Streptomyces</taxon>
    </lineage>
</organism>
<sequence length="72" mass="8262">MTEPAPPGLTLLGFLEGVRARELEPIRRLIAEGERRETEQQYSLAARPRGRDWLIQCGLNHKNVDWVHTDTP</sequence>
<keyword evidence="2" id="KW-1185">Reference proteome</keyword>
<gene>
    <name evidence="1" type="ORF">DMT42_00065</name>
</gene>